<keyword evidence="3" id="KW-1185">Reference proteome</keyword>
<proteinExistence type="predicted"/>
<feature type="transmembrane region" description="Helical" evidence="1">
    <location>
        <begin position="143"/>
        <end position="167"/>
    </location>
</feature>
<name>A0ABQ7I266_9MICR</name>
<gene>
    <name evidence="2" type="ORF">TCON_0251</name>
</gene>
<organism evidence="2 3">
    <name type="scientific">Astathelohania contejeani</name>
    <dbReference type="NCBI Taxonomy" id="164912"/>
    <lineage>
        <taxon>Eukaryota</taxon>
        <taxon>Fungi</taxon>
        <taxon>Fungi incertae sedis</taxon>
        <taxon>Microsporidia</taxon>
        <taxon>Astathelohaniidae</taxon>
        <taxon>Astathelohania</taxon>
    </lineage>
</organism>
<dbReference type="InterPro" id="IPR005344">
    <property type="entry name" value="TMEM33/Pom33"/>
</dbReference>
<sequence>MNKQMQKQLWLNLHLSFIIAYTIYIITRIIRLPLLKSLPRQLFSILLIVAYGLTLDISAMVRNWSNVLTSRNFHCMLLFATFPQRFVFFPFYLSSILNVLDEVVRNKKIYKNSWFYDFSIKALAYQNQMCDGVYFSEICMIPVLFIALIIGKINIIGFIAFIQFIRLEYFINGEMRRAFGKLRNYLDNICRKLPGDLNRGYAYARDYIIKYHKID</sequence>
<evidence type="ECO:0000256" key="1">
    <source>
        <dbReference type="SAM" id="Phobius"/>
    </source>
</evidence>
<feature type="transmembrane region" description="Helical" evidence="1">
    <location>
        <begin position="42"/>
        <end position="61"/>
    </location>
</feature>
<evidence type="ECO:0000313" key="3">
    <source>
        <dbReference type="Proteomes" id="UP001516464"/>
    </source>
</evidence>
<keyword evidence="1" id="KW-0812">Transmembrane</keyword>
<feature type="transmembrane region" description="Helical" evidence="1">
    <location>
        <begin position="9"/>
        <end position="30"/>
    </location>
</feature>
<dbReference type="Pfam" id="PF03661">
    <property type="entry name" value="TMEM33_Pom33"/>
    <property type="match status" value="1"/>
</dbReference>
<comment type="caution">
    <text evidence="2">The sequence shown here is derived from an EMBL/GenBank/DDBJ whole genome shotgun (WGS) entry which is preliminary data.</text>
</comment>
<reference evidence="2 3" key="1">
    <citation type="submission" date="2019-01" db="EMBL/GenBank/DDBJ databases">
        <title>Genomes sequencing and comparative genomics of infectious freshwater microsporidia, Cucumispora dikerogammari and Thelohania contejeani.</title>
        <authorList>
            <person name="Cormier A."/>
            <person name="Giraud I."/>
            <person name="Wattier R."/>
            <person name="Teixeira M."/>
            <person name="Grandjean F."/>
            <person name="Rigaud T."/>
            <person name="Cordaux R."/>
        </authorList>
    </citation>
    <scope>NUCLEOTIDE SEQUENCE [LARGE SCALE GENOMIC DNA]</scope>
    <source>
        <strain evidence="2">T1</strain>
        <tissue evidence="2">Spores</tissue>
    </source>
</reference>
<dbReference type="EMBL" id="SBIQ01000009">
    <property type="protein sequence ID" value="KAF7684558.1"/>
    <property type="molecule type" value="Genomic_DNA"/>
</dbReference>
<accession>A0ABQ7I266</accession>
<dbReference type="Proteomes" id="UP001516464">
    <property type="component" value="Unassembled WGS sequence"/>
</dbReference>
<protein>
    <submittedName>
        <fullName evidence="2">Uncharacterized protein</fullName>
    </submittedName>
</protein>
<feature type="transmembrane region" description="Helical" evidence="1">
    <location>
        <begin position="73"/>
        <end position="93"/>
    </location>
</feature>
<keyword evidence="1" id="KW-1133">Transmembrane helix</keyword>
<evidence type="ECO:0000313" key="2">
    <source>
        <dbReference type="EMBL" id="KAF7684558.1"/>
    </source>
</evidence>
<keyword evidence="1" id="KW-0472">Membrane</keyword>